<gene>
    <name evidence="1" type="primary">cas6f</name>
    <name evidence="1" type="ORF">L2689_13875</name>
</gene>
<dbReference type="Pfam" id="PF09618">
    <property type="entry name" value="Cas_Csy4"/>
    <property type="match status" value="1"/>
</dbReference>
<name>A0ABT0L4G4_9GAMM</name>
<dbReference type="Proteomes" id="UP001203212">
    <property type="component" value="Unassembled WGS sequence"/>
</dbReference>
<evidence type="ECO:0000313" key="1">
    <source>
        <dbReference type="EMBL" id="MCL1118325.1"/>
    </source>
</evidence>
<comment type="caution">
    <text evidence="1">The sequence shown here is derived from an EMBL/GenBank/DDBJ whole genome shotgun (WGS) entry which is preliminary data.</text>
</comment>
<organism evidence="1 2">
    <name type="scientific">Shewanella aestuarii</name>
    <dbReference type="NCBI Taxonomy" id="1028752"/>
    <lineage>
        <taxon>Bacteria</taxon>
        <taxon>Pseudomonadati</taxon>
        <taxon>Pseudomonadota</taxon>
        <taxon>Gammaproteobacteria</taxon>
        <taxon>Alteromonadales</taxon>
        <taxon>Shewanellaceae</taxon>
        <taxon>Shewanella</taxon>
    </lineage>
</organism>
<dbReference type="EMBL" id="JAKILK010000008">
    <property type="protein sequence ID" value="MCL1118325.1"/>
    <property type="molecule type" value="Genomic_DNA"/>
</dbReference>
<proteinExistence type="predicted"/>
<sequence length="193" mass="21790">MPNEANLALLTGRCISIMHGYIGKHDIKGLGVSFPAWSDKSIGNVIAFVHSNADVLKGLQRQTYFQDMKDCGFFKVTNVESVPESCGEVRFKRNQAIAKLFVGEARRRLRRLEQRALARGETFNPLKKSEAKEVDVFHRIAISSLSSQQDYLLHIQKNMPEKQTEPVFNRYGFATNQKFNGTVPDLSNLLDSV</sequence>
<dbReference type="NCBIfam" id="TIGR02563">
    <property type="entry name" value="cas_Csy4"/>
    <property type="match status" value="1"/>
</dbReference>
<reference evidence="1 2" key="1">
    <citation type="submission" date="2022-01" db="EMBL/GenBank/DDBJ databases">
        <title>Whole genome-based taxonomy of the Shewanellaceae.</title>
        <authorList>
            <person name="Martin-Rodriguez A.J."/>
        </authorList>
    </citation>
    <scope>NUCLEOTIDE SEQUENCE [LARGE SCALE GENOMIC DNA]</scope>
    <source>
        <strain evidence="1 2">JCM 17801</strain>
    </source>
</reference>
<dbReference type="Gene3D" id="3.30.70.2540">
    <property type="entry name" value="CRISPR-associated endoribonuclease Cas6/Csy4"/>
    <property type="match status" value="1"/>
</dbReference>
<dbReference type="InterPro" id="IPR042564">
    <property type="entry name" value="CRISPR-Cas6/Csy4_sf"/>
</dbReference>
<keyword evidence="2" id="KW-1185">Reference proteome</keyword>
<protein>
    <submittedName>
        <fullName evidence="1">Type I-F CRISPR-associated endoribonuclease Cas6/Csy4</fullName>
    </submittedName>
</protein>
<evidence type="ECO:0000313" key="2">
    <source>
        <dbReference type="Proteomes" id="UP001203212"/>
    </source>
</evidence>
<dbReference type="InterPro" id="IPR013396">
    <property type="entry name" value="CRISPR-assoc_prot_Csy4"/>
</dbReference>
<accession>A0ABT0L4G4</accession>